<dbReference type="InterPro" id="IPR023753">
    <property type="entry name" value="FAD/NAD-binding_dom"/>
</dbReference>
<keyword evidence="2" id="KW-0285">Flavoprotein</keyword>
<dbReference type="RefSeq" id="WP_011770174.1">
    <property type="nucleotide sequence ID" value="NC_008709.1"/>
</dbReference>
<feature type="domain" description="FAD/NAD(P)-binding" evidence="5">
    <location>
        <begin position="3"/>
        <end position="287"/>
    </location>
</feature>
<dbReference type="eggNOG" id="COG1252">
    <property type="taxonomic scope" value="Bacteria"/>
</dbReference>
<sequence length="369" mass="40708">MKSLVLIGGGHAHMITLSKLDTFISKGYQVTVIQPADYHYYSGMGPGMLGGTYEPDDIRFATKILVESKGGRFVKAHASRIDPEKRVVHLQESDEKIKYDVLSCNAGSYVPKNIVEGDSDNVFTAKPIEELSRAKETILKKLRDGPISIAVLGGGPAAIEIAGNIHQLCKQKALHQPHIRLFSGHGLMSKVSPRVRKLLRKLLVRKGIEIIEKGYVEKVANGKITLENDTTYTADIIFPAIGVKPSTIFSRSGLDIGPEGGLKVNSFLQSTSHTPIFGGGDCIYYADQPLNKVGVYAVRQNLVLYHNLMAALEERPLEIFSPGGDYLLIYNLGDGEGVFSKWFLTFSGKMAFMIKDHIDRKFIKLFQVL</sequence>
<dbReference type="GO" id="GO:0003955">
    <property type="term" value="F:NAD(P)H dehydrogenase (quinone) activity"/>
    <property type="evidence" value="ECO:0007669"/>
    <property type="project" value="TreeGrafter"/>
</dbReference>
<comment type="cofactor">
    <cofactor evidence="1">
        <name>FAD</name>
        <dbReference type="ChEBI" id="CHEBI:57692"/>
    </cofactor>
</comment>
<evidence type="ECO:0000256" key="4">
    <source>
        <dbReference type="ARBA" id="ARBA00023002"/>
    </source>
</evidence>
<evidence type="ECO:0000313" key="6">
    <source>
        <dbReference type="EMBL" id="ABM03614.1"/>
    </source>
</evidence>
<evidence type="ECO:0000256" key="2">
    <source>
        <dbReference type="ARBA" id="ARBA00022630"/>
    </source>
</evidence>
<name>A1SVU9_PSYIN</name>
<dbReference type="HOGENOM" id="CLU_021377_4_0_6"/>
<dbReference type="EMBL" id="CP000510">
    <property type="protein sequence ID" value="ABM03614.1"/>
    <property type="molecule type" value="Genomic_DNA"/>
</dbReference>
<evidence type="ECO:0000259" key="5">
    <source>
        <dbReference type="Pfam" id="PF07992"/>
    </source>
</evidence>
<evidence type="ECO:0000256" key="1">
    <source>
        <dbReference type="ARBA" id="ARBA00001974"/>
    </source>
</evidence>
<dbReference type="Proteomes" id="UP000000639">
    <property type="component" value="Chromosome"/>
</dbReference>
<protein>
    <submittedName>
        <fullName evidence="6">FAD-dependent pyridine nucleotide-disulfide oxidoreductase</fullName>
    </submittedName>
</protein>
<dbReference type="STRING" id="357804.Ping_1837"/>
<dbReference type="AlphaFoldDB" id="A1SVU9"/>
<reference evidence="6 7" key="1">
    <citation type="submission" date="2007-01" db="EMBL/GenBank/DDBJ databases">
        <title>Complete sequence of Psychromonas ingrahamii 37.</title>
        <authorList>
            <consortium name="US DOE Joint Genome Institute"/>
            <person name="Copeland A."/>
            <person name="Lucas S."/>
            <person name="Lapidus A."/>
            <person name="Barry K."/>
            <person name="Detter J.C."/>
            <person name="Glavina del Rio T."/>
            <person name="Hammon N."/>
            <person name="Israni S."/>
            <person name="Dalin E."/>
            <person name="Tice H."/>
            <person name="Pitluck S."/>
            <person name="Thompson L.S."/>
            <person name="Brettin T."/>
            <person name="Bruce D."/>
            <person name="Han C."/>
            <person name="Tapia R."/>
            <person name="Schmutz J."/>
            <person name="Larimer F."/>
            <person name="Land M."/>
            <person name="Hauser L."/>
            <person name="Kyrpides N."/>
            <person name="Ivanova N."/>
            <person name="Staley J."/>
            <person name="Richardson P."/>
        </authorList>
    </citation>
    <scope>NUCLEOTIDE SEQUENCE [LARGE SCALE GENOMIC DNA]</scope>
    <source>
        <strain evidence="6 7">37</strain>
    </source>
</reference>
<accession>A1SVU9</accession>
<evidence type="ECO:0000313" key="7">
    <source>
        <dbReference type="Proteomes" id="UP000000639"/>
    </source>
</evidence>
<evidence type="ECO:0000256" key="3">
    <source>
        <dbReference type="ARBA" id="ARBA00022827"/>
    </source>
</evidence>
<dbReference type="Gene3D" id="3.50.50.100">
    <property type="match status" value="1"/>
</dbReference>
<proteinExistence type="predicted"/>
<dbReference type="PANTHER" id="PTHR42913:SF9">
    <property type="entry name" value="SLR1591 PROTEIN"/>
    <property type="match status" value="1"/>
</dbReference>
<dbReference type="Pfam" id="PF07992">
    <property type="entry name" value="Pyr_redox_2"/>
    <property type="match status" value="1"/>
</dbReference>
<dbReference type="GO" id="GO:0019646">
    <property type="term" value="P:aerobic electron transport chain"/>
    <property type="evidence" value="ECO:0007669"/>
    <property type="project" value="TreeGrafter"/>
</dbReference>
<keyword evidence="4" id="KW-0560">Oxidoreductase</keyword>
<dbReference type="PANTHER" id="PTHR42913">
    <property type="entry name" value="APOPTOSIS-INDUCING FACTOR 1"/>
    <property type="match status" value="1"/>
</dbReference>
<dbReference type="PRINTS" id="PR00368">
    <property type="entry name" value="FADPNR"/>
</dbReference>
<keyword evidence="7" id="KW-1185">Reference proteome</keyword>
<organism evidence="6 7">
    <name type="scientific">Psychromonas ingrahamii (strain DSM 17664 / CCUG 51855 / 37)</name>
    <dbReference type="NCBI Taxonomy" id="357804"/>
    <lineage>
        <taxon>Bacteria</taxon>
        <taxon>Pseudomonadati</taxon>
        <taxon>Pseudomonadota</taxon>
        <taxon>Gammaproteobacteria</taxon>
        <taxon>Alteromonadales</taxon>
        <taxon>Psychromonadaceae</taxon>
        <taxon>Psychromonas</taxon>
    </lineage>
</organism>
<dbReference type="KEGG" id="pin:Ping_1837"/>
<dbReference type="InterPro" id="IPR051169">
    <property type="entry name" value="NADH-Q_oxidoreductase"/>
</dbReference>
<dbReference type="InterPro" id="IPR036188">
    <property type="entry name" value="FAD/NAD-bd_sf"/>
</dbReference>
<dbReference type="OrthoDB" id="9767928at2"/>
<gene>
    <name evidence="6" type="ordered locus">Ping_1837</name>
</gene>
<dbReference type="SUPFAM" id="SSF51905">
    <property type="entry name" value="FAD/NAD(P)-binding domain"/>
    <property type="match status" value="2"/>
</dbReference>
<keyword evidence="3" id="KW-0274">FAD</keyword>